<feature type="domain" description="AMP-dependent synthetase/ligase" evidence="3">
    <location>
        <begin position="54"/>
        <end position="426"/>
    </location>
</feature>
<evidence type="ECO:0000256" key="2">
    <source>
        <dbReference type="ARBA" id="ARBA00022598"/>
    </source>
</evidence>
<dbReference type="Gene3D" id="3.30.300.30">
    <property type="match status" value="1"/>
</dbReference>
<dbReference type="Proteomes" id="UP000027997">
    <property type="component" value="Unassembled WGS sequence"/>
</dbReference>
<protein>
    <recommendedName>
        <fullName evidence="7">Fatty acid--CoA ligase</fullName>
    </recommendedName>
</protein>
<dbReference type="InterPro" id="IPR020845">
    <property type="entry name" value="AMP-binding_CS"/>
</dbReference>
<dbReference type="Gene3D" id="3.40.50.980">
    <property type="match status" value="2"/>
</dbReference>
<dbReference type="GO" id="GO:0031956">
    <property type="term" value="F:medium-chain fatty acid-CoA ligase activity"/>
    <property type="evidence" value="ECO:0007669"/>
    <property type="project" value="TreeGrafter"/>
</dbReference>
<evidence type="ECO:0000259" key="3">
    <source>
        <dbReference type="Pfam" id="PF00501"/>
    </source>
</evidence>
<dbReference type="Gene3D" id="2.30.38.10">
    <property type="entry name" value="Luciferase, Domain 3"/>
    <property type="match status" value="1"/>
</dbReference>
<evidence type="ECO:0000313" key="6">
    <source>
        <dbReference type="Proteomes" id="UP000027997"/>
    </source>
</evidence>
<dbReference type="InterPro" id="IPR025110">
    <property type="entry name" value="AMP-bd_C"/>
</dbReference>
<sequence length="568" mass="62176">MSNAIDAVKTVFAGLTRPGAQFELEETTIQGITYRSYKNAPATLPQIYRESLAFGEQPFLVYEDKRYTFKEAYSLASKVASQLIDQFDIKKGDRVAIAMRNLPEWILAFMGITSAGAIAVPLNSWGGRDELEYGIEDSGAKLVFTDARRLNHIVADLAEMDVRAIVVDDEAASQNDRVTTWQTLVSGPAIEMPDVGIDGKDPAFILYTSGTTGRPKGALSSHWSIGQALTSGSVAGMTMATQHPESVQAAMKRGHAPAVLLALPLFHGSGLHTVVLSALRQGTKVVIQSKWDAKKALELVEREKVATFSGAAKMIWDFLEHPEFDQYDTESILNLTGVGAAQPEALLKDILDEFPLNFLGTGYGMTECNMYASINMGPMYLENKDSVGLPFPVSEIKVIDEGGDELSVGEVGEICIKSPAMVEGYWGKEEETAKVLKEGWYRSGDVGYLDEKGLLFVCDRKKDMVIRGGENIYCAEVEALINEHPAVVESAAFGVPHNRWGEELAVAIHLQPGEELSDAELQDYVAASLAKFKVPTHVVFAEQPLPRNAMQKVVKQEVRDQYIDELAS</sequence>
<dbReference type="PANTHER" id="PTHR43201:SF5">
    <property type="entry name" value="MEDIUM-CHAIN ACYL-COA LIGASE ACSF2, MITOCHONDRIAL"/>
    <property type="match status" value="1"/>
</dbReference>
<proteinExistence type="inferred from homology"/>
<name>A0A081KEW8_9GAMM</name>
<dbReference type="Pfam" id="PF13193">
    <property type="entry name" value="AMP-binding_C"/>
    <property type="match status" value="1"/>
</dbReference>
<dbReference type="PROSITE" id="PS00455">
    <property type="entry name" value="AMP_BINDING"/>
    <property type="match status" value="1"/>
</dbReference>
<evidence type="ECO:0000259" key="4">
    <source>
        <dbReference type="Pfam" id="PF13193"/>
    </source>
</evidence>
<dbReference type="InterPro" id="IPR045851">
    <property type="entry name" value="AMP-bd_C_sf"/>
</dbReference>
<dbReference type="RefSeq" id="WP_020581360.1">
    <property type="nucleotide sequence ID" value="NZ_JOJP01000001.1"/>
</dbReference>
<evidence type="ECO:0000313" key="5">
    <source>
        <dbReference type="EMBL" id="KEI72694.1"/>
    </source>
</evidence>
<feature type="domain" description="AMP-binding enzyme C-terminal" evidence="4">
    <location>
        <begin position="476"/>
        <end position="549"/>
    </location>
</feature>
<dbReference type="GO" id="GO:0006631">
    <property type="term" value="P:fatty acid metabolic process"/>
    <property type="evidence" value="ECO:0007669"/>
    <property type="project" value="TreeGrafter"/>
</dbReference>
<keyword evidence="2" id="KW-0436">Ligase</keyword>
<evidence type="ECO:0008006" key="7">
    <source>
        <dbReference type="Google" id="ProtNLM"/>
    </source>
</evidence>
<dbReference type="PANTHER" id="PTHR43201">
    <property type="entry name" value="ACYL-COA SYNTHETASE"/>
    <property type="match status" value="1"/>
</dbReference>
<dbReference type="AlphaFoldDB" id="A0A081KEW8"/>
<keyword evidence="6" id="KW-1185">Reference proteome</keyword>
<evidence type="ECO:0000256" key="1">
    <source>
        <dbReference type="ARBA" id="ARBA00006432"/>
    </source>
</evidence>
<reference evidence="5 6" key="1">
    <citation type="submission" date="2014-06" db="EMBL/GenBank/DDBJ databases">
        <title>Whole Genome Sequences of Three Symbiotic Endozoicomonas Bacteria.</title>
        <authorList>
            <person name="Neave M.J."/>
            <person name="Apprill A."/>
            <person name="Voolstra C.R."/>
        </authorList>
    </citation>
    <scope>NUCLEOTIDE SEQUENCE [LARGE SCALE GENOMIC DNA]</scope>
    <source>
        <strain evidence="5 6">DSM 22380</strain>
    </source>
</reference>
<dbReference type="STRING" id="305900.GV64_19950"/>
<dbReference type="Pfam" id="PF00501">
    <property type="entry name" value="AMP-binding"/>
    <property type="match status" value="1"/>
</dbReference>
<dbReference type="InterPro" id="IPR000873">
    <property type="entry name" value="AMP-dep_synth/lig_dom"/>
</dbReference>
<dbReference type="EMBL" id="JOJP01000001">
    <property type="protein sequence ID" value="KEI72694.1"/>
    <property type="molecule type" value="Genomic_DNA"/>
</dbReference>
<accession>A0A081KEW8</accession>
<organism evidence="5 6">
    <name type="scientific">Endozoicomonas elysicola</name>
    <dbReference type="NCBI Taxonomy" id="305900"/>
    <lineage>
        <taxon>Bacteria</taxon>
        <taxon>Pseudomonadati</taxon>
        <taxon>Pseudomonadota</taxon>
        <taxon>Gammaproteobacteria</taxon>
        <taxon>Oceanospirillales</taxon>
        <taxon>Endozoicomonadaceae</taxon>
        <taxon>Endozoicomonas</taxon>
    </lineage>
</organism>
<comment type="similarity">
    <text evidence="1">Belongs to the ATP-dependent AMP-binding enzyme family.</text>
</comment>
<comment type="caution">
    <text evidence="5">The sequence shown here is derived from an EMBL/GenBank/DDBJ whole genome shotgun (WGS) entry which is preliminary data.</text>
</comment>
<dbReference type="SUPFAM" id="SSF56801">
    <property type="entry name" value="Acetyl-CoA synthetase-like"/>
    <property type="match status" value="1"/>
</dbReference>
<gene>
    <name evidence="5" type="ORF">GV64_19950</name>
</gene>
<dbReference type="eggNOG" id="COG0318">
    <property type="taxonomic scope" value="Bacteria"/>
</dbReference>